<evidence type="ECO:0000313" key="2">
    <source>
        <dbReference type="EMBL" id="ANE52943.1"/>
    </source>
</evidence>
<protein>
    <recommendedName>
        <fullName evidence="1">DUF8202 domain-containing protein</fullName>
    </recommendedName>
</protein>
<keyword evidence="3" id="KW-1185">Reference proteome</keyword>
<dbReference type="InterPro" id="IPR026444">
    <property type="entry name" value="Secre_tail"/>
</dbReference>
<accession>A0A172U1P0</accession>
<proteinExistence type="predicted"/>
<dbReference type="Proteomes" id="UP000077177">
    <property type="component" value="Chromosome"/>
</dbReference>
<feature type="domain" description="DUF8202" evidence="1">
    <location>
        <begin position="258"/>
        <end position="458"/>
    </location>
</feature>
<reference evidence="2 3" key="2">
    <citation type="journal article" date="2016" name="Int. J. Syst. Evol. Microbiol.">
        <title>Flavisolibacter tropicus sp. nov., isolated from tropical soil.</title>
        <authorList>
            <person name="Lee J.J."/>
            <person name="Kang M.S."/>
            <person name="Kim G.S."/>
            <person name="Lee C.S."/>
            <person name="Lim S."/>
            <person name="Lee J."/>
            <person name="Roh S.H."/>
            <person name="Kang H."/>
            <person name="Ha J.M."/>
            <person name="Bae S."/>
            <person name="Jung H.Y."/>
            <person name="Kim M.K."/>
        </authorList>
    </citation>
    <scope>NUCLEOTIDE SEQUENCE [LARGE SCALE GENOMIC DNA]</scope>
    <source>
        <strain evidence="2 3">LCS9</strain>
    </source>
</reference>
<sequence length="654" mass="71138">MHKNLLNLFVYFLFIPLFCFGQGPGGVGVTDSLEMWLRADISSTLNLAPGNLINSWTYANNNTKIFTSTGTKRPLISNSKFNFNPAVTFSGAQELVGPNLLNAPLVEHDDSYTVFAVWKGATSAGFRVWTQWGCVGPNRGCALQTNTLGTKYGGQFETTDTVPYGPVGGAGAGIVQLYTPGNFLITQLNVLNQEKNDLEIIDHLKYGTPTIATVGNNFRDIATVENVLGRRCTVFGEPFSGDVAELIVFGQPISGVKRAKIFSYLAFKYGVMLQTSGVRPSYYASNWDGVSGTVYWSGVGNTAHPNDVFGIGRDDNSRLNQTIANSMNTGSGDGTGQSGKGNIIISNPAHLDNLEFLVIGNNGAVLAEQASDMPTFMTSEARRLSREWKVQLTGDPGPVQLSFDLTGIVTTGSAAQTVMIIDEDGDGNFTTGHVSFKTPTSIIGNRVVFDNVHLANNQVFAFVTKTNLITLQTGQLLLKSSISNNLIQLDWETNASEMVTGYDIEESEDGIRFTKLLHLAVQPPTNGHYSYTISNNPSANTFYRIKEYNQSSTQFFSNIVQVKRVLRDQNLSASPNPFYNKLELHFTAIESNLIKVSITNTDGSVIKTIPLAVKKGNNTINITPYIPPVTGLFIISITQGNQTQTVKVFKNKGL</sequence>
<evidence type="ECO:0000259" key="1">
    <source>
        <dbReference type="Pfam" id="PF26628"/>
    </source>
</evidence>
<dbReference type="InterPro" id="IPR013783">
    <property type="entry name" value="Ig-like_fold"/>
</dbReference>
<gene>
    <name evidence="2" type="ORF">SY85_23165</name>
</gene>
<dbReference type="OrthoDB" id="2582440at2"/>
<dbReference type="EMBL" id="CP011390">
    <property type="protein sequence ID" value="ANE52943.1"/>
    <property type="molecule type" value="Genomic_DNA"/>
</dbReference>
<dbReference type="KEGG" id="fla:SY85_23165"/>
<organism evidence="2 3">
    <name type="scientific">Flavisolibacter tropicus</name>
    <dbReference type="NCBI Taxonomy" id="1492898"/>
    <lineage>
        <taxon>Bacteria</taxon>
        <taxon>Pseudomonadati</taxon>
        <taxon>Bacteroidota</taxon>
        <taxon>Chitinophagia</taxon>
        <taxon>Chitinophagales</taxon>
        <taxon>Chitinophagaceae</taxon>
        <taxon>Flavisolibacter</taxon>
    </lineage>
</organism>
<evidence type="ECO:0000313" key="3">
    <source>
        <dbReference type="Proteomes" id="UP000077177"/>
    </source>
</evidence>
<dbReference type="Gene3D" id="2.60.40.10">
    <property type="entry name" value="Immunoglobulins"/>
    <property type="match status" value="1"/>
</dbReference>
<reference evidence="3" key="1">
    <citation type="submission" date="2015-01" db="EMBL/GenBank/DDBJ databases">
        <title>Flavisolibacter sp./LCS9/ whole genome sequencing.</title>
        <authorList>
            <person name="Kim M.K."/>
            <person name="Srinivasan S."/>
            <person name="Lee J.-J."/>
        </authorList>
    </citation>
    <scope>NUCLEOTIDE SEQUENCE [LARGE SCALE GENOMIC DNA]</scope>
    <source>
        <strain evidence="3">LCS9</strain>
    </source>
</reference>
<dbReference type="NCBIfam" id="TIGR04183">
    <property type="entry name" value="Por_Secre_tail"/>
    <property type="match status" value="1"/>
</dbReference>
<dbReference type="RefSeq" id="WP_066408302.1">
    <property type="nucleotide sequence ID" value="NZ_CP011390.1"/>
</dbReference>
<dbReference type="InterPro" id="IPR058515">
    <property type="entry name" value="DUF8202"/>
</dbReference>
<dbReference type="Pfam" id="PF26628">
    <property type="entry name" value="DUF8202"/>
    <property type="match status" value="1"/>
</dbReference>
<dbReference type="STRING" id="1492898.SY85_23165"/>
<dbReference type="AlphaFoldDB" id="A0A172U1P0"/>
<name>A0A172U1P0_9BACT</name>